<evidence type="ECO:0000256" key="1">
    <source>
        <dbReference type="SAM" id="MobiDB-lite"/>
    </source>
</evidence>
<dbReference type="GeneID" id="28822963"/>
<protein>
    <submittedName>
        <fullName evidence="2">Uncharacterized protein</fullName>
    </submittedName>
</protein>
<name>A0A194X3J9_MOLSC</name>
<dbReference type="OrthoDB" id="5332316at2759"/>
<dbReference type="KEGG" id="psco:LY89DRAFT_671753"/>
<evidence type="ECO:0000313" key="2">
    <source>
        <dbReference type="EMBL" id="KUJ14402.1"/>
    </source>
</evidence>
<accession>A0A194X3J9</accession>
<dbReference type="InParanoid" id="A0A194X3J9"/>
<proteinExistence type="predicted"/>
<reference evidence="2 3" key="1">
    <citation type="submission" date="2015-10" db="EMBL/GenBank/DDBJ databases">
        <title>Full genome of DAOMC 229536 Phialocephala scopiformis, a fungal endophyte of spruce producing the potent anti-insectan compound rugulosin.</title>
        <authorList>
            <consortium name="DOE Joint Genome Institute"/>
            <person name="Walker A.K."/>
            <person name="Frasz S.L."/>
            <person name="Seifert K.A."/>
            <person name="Miller J.D."/>
            <person name="Mondo S.J."/>
            <person name="Labutti K."/>
            <person name="Lipzen A."/>
            <person name="Dockter R."/>
            <person name="Kennedy M."/>
            <person name="Grigoriev I.V."/>
            <person name="Spatafora J.W."/>
        </authorList>
    </citation>
    <scope>NUCLEOTIDE SEQUENCE [LARGE SCALE GENOMIC DNA]</scope>
    <source>
        <strain evidence="2 3">CBS 120377</strain>
    </source>
</reference>
<organism evidence="2 3">
    <name type="scientific">Mollisia scopiformis</name>
    <name type="common">Conifer needle endophyte fungus</name>
    <name type="synonym">Phialocephala scopiformis</name>
    <dbReference type="NCBI Taxonomy" id="149040"/>
    <lineage>
        <taxon>Eukaryota</taxon>
        <taxon>Fungi</taxon>
        <taxon>Dikarya</taxon>
        <taxon>Ascomycota</taxon>
        <taxon>Pezizomycotina</taxon>
        <taxon>Leotiomycetes</taxon>
        <taxon>Helotiales</taxon>
        <taxon>Mollisiaceae</taxon>
        <taxon>Mollisia</taxon>
    </lineage>
</organism>
<dbReference type="AlphaFoldDB" id="A0A194X3J9"/>
<gene>
    <name evidence="2" type="ORF">LY89DRAFT_671753</name>
</gene>
<dbReference type="Proteomes" id="UP000070700">
    <property type="component" value="Unassembled WGS sequence"/>
</dbReference>
<keyword evidence="3" id="KW-1185">Reference proteome</keyword>
<sequence>MQQRKRPGRPKPHWPKSDSALSLFDELFPEEMLAKSSEQTLAEQRLDKLPAFNWTPDINVGDYPEEKIDTYNQIPQPDPLNPATLPTEYTPVTNISQLREGMRQTMLEDEQSPKGPSVLVLNACSKNLEESDFFRISPKGEHIEGWKSGLLKVIPSRDNKSFEPLGSYFLLFSSDAAARAYLDQTMRLHTLTRLEQTQKQARFPLPPGYLKEEENVQSLLKSFSLVPGFVKLSMRMLSRPYSTRVQTLINEGGPVAVASKEAKAQHMVLFTTDRSHITHGDVADALRQDGKRRNMHWNLAGDRRTSIIRIQNKAREEGDNSVTQKRGKLGGRRTYDGPGRFIITFKDSHEARRFVREWHCRPLHIQQDIRAEDEPPPIVNAEILW</sequence>
<evidence type="ECO:0000313" key="3">
    <source>
        <dbReference type="Proteomes" id="UP000070700"/>
    </source>
</evidence>
<feature type="region of interest" description="Disordered" evidence="1">
    <location>
        <begin position="314"/>
        <end position="333"/>
    </location>
</feature>
<dbReference type="RefSeq" id="XP_018068757.1">
    <property type="nucleotide sequence ID" value="XM_018213237.1"/>
</dbReference>
<dbReference type="EMBL" id="KQ947420">
    <property type="protein sequence ID" value="KUJ14402.1"/>
    <property type="molecule type" value="Genomic_DNA"/>
</dbReference>